<dbReference type="EMBL" id="WMET01000001">
    <property type="protein sequence ID" value="MYL19860.1"/>
    <property type="molecule type" value="Genomic_DNA"/>
</dbReference>
<feature type="compositionally biased region" description="Basic and acidic residues" evidence="1">
    <location>
        <begin position="69"/>
        <end position="79"/>
    </location>
</feature>
<evidence type="ECO:0000313" key="4">
    <source>
        <dbReference type="EMBL" id="MYL19860.1"/>
    </source>
</evidence>
<keyword evidence="2" id="KW-0472">Membrane</keyword>
<sequence length="224" mass="25393">MSMADKHTSESRTGRFEKKRQWTKRLPWLAGAAGVFVVLLISLILFNGNDQTGQAQKPEEEQQTAITKSDTEEVQKNESPEEPEEEADPDKTSVSMEGFEELEPIKEEEGVQIEESDNPNVESVVTKDWPVIPTEMDTNGSHSITYQEGQDYKELQEAARSAVNLSEDNIIYWWVGNDGGPQRAVVTVSDKNETGYLRVYVQWVDNEGYKPVKLEVLKEKVVNR</sequence>
<dbReference type="InterPro" id="IPR009988">
    <property type="entry name" value="DUF1510"/>
</dbReference>
<dbReference type="AlphaFoldDB" id="A0A845DQT3"/>
<evidence type="ECO:0000256" key="2">
    <source>
        <dbReference type="SAM" id="Phobius"/>
    </source>
</evidence>
<comment type="caution">
    <text evidence="4">The sequence shown here is derived from an EMBL/GenBank/DDBJ whole genome shotgun (WGS) entry which is preliminary data.</text>
</comment>
<evidence type="ECO:0000256" key="1">
    <source>
        <dbReference type="SAM" id="MobiDB-lite"/>
    </source>
</evidence>
<accession>A0A845DQT3</accession>
<evidence type="ECO:0000313" key="5">
    <source>
        <dbReference type="Proteomes" id="UP000460949"/>
    </source>
</evidence>
<dbReference type="Pfam" id="PF07423">
    <property type="entry name" value="DUF1510"/>
    <property type="match status" value="1"/>
</dbReference>
<feature type="region of interest" description="Disordered" evidence="1">
    <location>
        <begin position="51"/>
        <end position="122"/>
    </location>
</feature>
<dbReference type="Proteomes" id="UP000460949">
    <property type="component" value="Unassembled WGS sequence"/>
</dbReference>
<feature type="domain" description="DUF1510" evidence="3">
    <location>
        <begin position="125"/>
        <end position="217"/>
    </location>
</feature>
<protein>
    <submittedName>
        <fullName evidence="4">DUF1510 family protein</fullName>
    </submittedName>
</protein>
<keyword evidence="2" id="KW-1133">Transmembrane helix</keyword>
<keyword evidence="2" id="KW-0812">Transmembrane</keyword>
<organism evidence="4 5">
    <name type="scientific">Halobacillus litoralis</name>
    <dbReference type="NCBI Taxonomy" id="45668"/>
    <lineage>
        <taxon>Bacteria</taxon>
        <taxon>Bacillati</taxon>
        <taxon>Bacillota</taxon>
        <taxon>Bacilli</taxon>
        <taxon>Bacillales</taxon>
        <taxon>Bacillaceae</taxon>
        <taxon>Halobacillus</taxon>
    </lineage>
</organism>
<reference evidence="4 5" key="1">
    <citation type="submission" date="2019-11" db="EMBL/GenBank/DDBJ databases">
        <title>Genome sequences of 17 halophilic strains isolated from different environments.</title>
        <authorList>
            <person name="Furrow R.E."/>
        </authorList>
    </citation>
    <scope>NUCLEOTIDE SEQUENCE [LARGE SCALE GENOMIC DNA]</scope>
    <source>
        <strain evidence="4 5">22511_23_Filter</strain>
    </source>
</reference>
<feature type="transmembrane region" description="Helical" evidence="2">
    <location>
        <begin position="26"/>
        <end position="46"/>
    </location>
</feature>
<evidence type="ECO:0000259" key="3">
    <source>
        <dbReference type="Pfam" id="PF07423"/>
    </source>
</evidence>
<name>A0A845DQT3_9BACI</name>
<proteinExistence type="predicted"/>
<gene>
    <name evidence="4" type="ORF">GLW04_08175</name>
</gene>